<evidence type="ECO:0000256" key="1">
    <source>
        <dbReference type="ARBA" id="ARBA00022617"/>
    </source>
</evidence>
<feature type="transmembrane region" description="Helical" evidence="5">
    <location>
        <begin position="77"/>
        <end position="96"/>
    </location>
</feature>
<evidence type="ECO:0000256" key="5">
    <source>
        <dbReference type="SAM" id="Phobius"/>
    </source>
</evidence>
<accession>A0A6J7EZV9</accession>
<dbReference type="AlphaFoldDB" id="A0A6J7EZV9"/>
<keyword evidence="2" id="KW-0479">Metal-binding</keyword>
<evidence type="ECO:0000259" key="6">
    <source>
        <dbReference type="PROSITE" id="PS51007"/>
    </source>
</evidence>
<keyword evidence="5" id="KW-0812">Transmembrane</keyword>
<evidence type="ECO:0000256" key="3">
    <source>
        <dbReference type="ARBA" id="ARBA00023004"/>
    </source>
</evidence>
<dbReference type="Gene3D" id="1.10.760.10">
    <property type="entry name" value="Cytochrome c-like domain"/>
    <property type="match status" value="1"/>
</dbReference>
<evidence type="ECO:0000256" key="4">
    <source>
        <dbReference type="SAM" id="MobiDB-lite"/>
    </source>
</evidence>
<dbReference type="InterPro" id="IPR036909">
    <property type="entry name" value="Cyt_c-like_dom_sf"/>
</dbReference>
<dbReference type="GO" id="GO:0020037">
    <property type="term" value="F:heme binding"/>
    <property type="evidence" value="ECO:0007669"/>
    <property type="project" value="InterPro"/>
</dbReference>
<gene>
    <name evidence="7" type="ORF">UFOPK3376_02012</name>
</gene>
<protein>
    <submittedName>
        <fullName evidence="7">Unannotated protein</fullName>
    </submittedName>
</protein>
<keyword evidence="5" id="KW-0472">Membrane</keyword>
<keyword evidence="5" id="KW-1133">Transmembrane helix</keyword>
<reference evidence="7" key="1">
    <citation type="submission" date="2020-05" db="EMBL/GenBank/DDBJ databases">
        <authorList>
            <person name="Chiriac C."/>
            <person name="Salcher M."/>
            <person name="Ghai R."/>
            <person name="Kavagutti S V."/>
        </authorList>
    </citation>
    <scope>NUCLEOTIDE SEQUENCE</scope>
</reference>
<evidence type="ECO:0000313" key="7">
    <source>
        <dbReference type="EMBL" id="CAB4884903.1"/>
    </source>
</evidence>
<name>A0A6J7EZV9_9ZZZZ</name>
<feature type="compositionally biased region" description="Basic and acidic residues" evidence="4">
    <location>
        <begin position="1"/>
        <end position="18"/>
    </location>
</feature>
<dbReference type="GO" id="GO:0009055">
    <property type="term" value="F:electron transfer activity"/>
    <property type="evidence" value="ECO:0007669"/>
    <property type="project" value="InterPro"/>
</dbReference>
<dbReference type="PROSITE" id="PS51007">
    <property type="entry name" value="CYTC"/>
    <property type="match status" value="1"/>
</dbReference>
<organism evidence="7">
    <name type="scientific">freshwater metagenome</name>
    <dbReference type="NCBI Taxonomy" id="449393"/>
    <lineage>
        <taxon>unclassified sequences</taxon>
        <taxon>metagenomes</taxon>
        <taxon>ecological metagenomes</taxon>
    </lineage>
</organism>
<dbReference type="GO" id="GO:0046872">
    <property type="term" value="F:metal ion binding"/>
    <property type="evidence" value="ECO:0007669"/>
    <property type="project" value="UniProtKB-KW"/>
</dbReference>
<sequence>MTEIPEHLLKRSKERRSALGDSAGGDTPAESTPATVAAATPAVAAKAAAPAKAAPAAPPPPKPDPAYITAAKTRKKIPFWAMATLSLLPIWAFMYVQGLKPQAKKVTGPLADGAVVYSGCASCHGAAGGGGVGRVFSGGAVLKTFPHIEDQLNLVYTGSQAYKDSGVGAYGDASLGHLGYNGNYMPYQGAKAGGALTEAQILAVVCHERYDLGGADRTSTEWAAEYELWCSPESKVYVALESGSATFDSLDTMFKTDKVLPVGTKPRAGTPAGK</sequence>
<feature type="region of interest" description="Disordered" evidence="4">
    <location>
        <begin position="1"/>
        <end position="37"/>
    </location>
</feature>
<dbReference type="Pfam" id="PF00034">
    <property type="entry name" value="Cytochrom_C"/>
    <property type="match status" value="1"/>
</dbReference>
<proteinExistence type="predicted"/>
<dbReference type="InterPro" id="IPR009056">
    <property type="entry name" value="Cyt_c-like_dom"/>
</dbReference>
<keyword evidence="1" id="KW-0349">Heme</keyword>
<dbReference type="EMBL" id="CAFBLP010000054">
    <property type="protein sequence ID" value="CAB4884903.1"/>
    <property type="molecule type" value="Genomic_DNA"/>
</dbReference>
<evidence type="ECO:0000256" key="2">
    <source>
        <dbReference type="ARBA" id="ARBA00022723"/>
    </source>
</evidence>
<dbReference type="SUPFAM" id="SSF46626">
    <property type="entry name" value="Cytochrome c"/>
    <property type="match status" value="1"/>
</dbReference>
<keyword evidence="3" id="KW-0408">Iron</keyword>
<feature type="domain" description="Cytochrome c" evidence="6">
    <location>
        <begin position="108"/>
        <end position="212"/>
    </location>
</feature>